<feature type="region of interest" description="Disordered" evidence="1">
    <location>
        <begin position="577"/>
        <end position="596"/>
    </location>
</feature>
<sequence length="614" mass="69308">MLRIKITILLIAITGYCCTTRAQDTVRYTGNTVANVDYHNGRLSPVIGVHSMQIFRANREHPDQADAFGFTYNHQPMLAYWNNTFYVEYLSDKVGESVPPGQTLLITSKDGAIWSKPTVIFPQYKIPDGTTKEDHPGVAKDLYAVMHQRMGFYTAKSKRLLVLGFYGICLDAHDDPNDGKGIGRVVREVYPNGKFGPIYFIHYNPKWNEQNTSYPFYKTSKDKDFVQACDELMANPLMMMQWEEETDRNDLLIPLHKDYKAFNFYHLPDGRVVGLWKYALTAISTDNGKTWPANASRAPRFVTSNAKIWGQRTSDSKYATVYNPSEFRWPLGISVSQDGLNYTNLLLVNGEIPTMRYGGNYKSYGPQYTRGIEEGNGIPPDGKLWVTYSMNKEDIWVSSIPVPVTDVTTEQANEVFNNLPAGKELEKWNTYGSLWAPVAIDKAPDGARALALKDWDKFDYAKAERIVHESKKLIADFTIIPAQNNTGMLDIEVQNASGDAALRLTFDSTGVFRAKTGYRSKNMLKYTANTSYHISIKLNTDTRFYTVNVNGKDVLTALFFAPVLNVNRVVFRTGDTTRFPDADTPTDQDYDQPKAGEPVTPAAFYITSFKTTGY</sequence>
<dbReference type="Pfam" id="PF22585">
    <property type="entry name" value="Sialidase-like_CBM"/>
    <property type="match status" value="1"/>
</dbReference>
<evidence type="ECO:0000256" key="1">
    <source>
        <dbReference type="SAM" id="MobiDB-lite"/>
    </source>
</evidence>
<dbReference type="RefSeq" id="WP_091373410.1">
    <property type="nucleotide sequence ID" value="NZ_LT629740.1"/>
</dbReference>
<dbReference type="AlphaFoldDB" id="A0A1H1Y6I3"/>
<feature type="signal peptide" evidence="2">
    <location>
        <begin position="1"/>
        <end position="22"/>
    </location>
</feature>
<evidence type="ECO:0000313" key="6">
    <source>
        <dbReference type="Proteomes" id="UP000199679"/>
    </source>
</evidence>
<dbReference type="STRING" id="652787.SAMN05216490_2644"/>
<dbReference type="InterPro" id="IPR056425">
    <property type="entry name" value="Beta-prop_BT_1020"/>
</dbReference>
<dbReference type="Pfam" id="PF24067">
    <property type="entry name" value="Beta-prop_BT_1020"/>
    <property type="match status" value="1"/>
</dbReference>
<reference evidence="5 6" key="1">
    <citation type="submission" date="2016-10" db="EMBL/GenBank/DDBJ databases">
        <authorList>
            <person name="de Groot N.N."/>
        </authorList>
    </citation>
    <scope>NUCLEOTIDE SEQUENCE [LARGE SCALE GENOMIC DNA]</scope>
    <source>
        <strain evidence="5 6">MP1X4</strain>
    </source>
</reference>
<dbReference type="InterPro" id="IPR054490">
    <property type="entry name" value="BT_1020-like_b-sandwich_1"/>
</dbReference>
<dbReference type="Proteomes" id="UP000199679">
    <property type="component" value="Chromosome I"/>
</dbReference>
<gene>
    <name evidence="5" type="ORF">SAMN05216490_2644</name>
</gene>
<keyword evidence="2" id="KW-0732">Signal</keyword>
<evidence type="ECO:0000256" key="2">
    <source>
        <dbReference type="SAM" id="SignalP"/>
    </source>
</evidence>
<accession>A0A1H1Y6I3</accession>
<dbReference type="InterPro" id="IPR036278">
    <property type="entry name" value="Sialidase_sf"/>
</dbReference>
<keyword evidence="6" id="KW-1185">Reference proteome</keyword>
<dbReference type="SUPFAM" id="SSF50939">
    <property type="entry name" value="Sialidases"/>
    <property type="match status" value="1"/>
</dbReference>
<dbReference type="OrthoDB" id="177453at2"/>
<feature type="domain" description="BT-1020-like N-terminal beta-propeller" evidence="4">
    <location>
        <begin position="24"/>
        <end position="259"/>
    </location>
</feature>
<evidence type="ECO:0008006" key="7">
    <source>
        <dbReference type="Google" id="ProtNLM"/>
    </source>
</evidence>
<feature type="domain" description="BT-1020-like structural beta-sandwich" evidence="3">
    <location>
        <begin position="428"/>
        <end position="588"/>
    </location>
</feature>
<evidence type="ECO:0000259" key="3">
    <source>
        <dbReference type="Pfam" id="PF22585"/>
    </source>
</evidence>
<protein>
    <recommendedName>
        <fullName evidence="7">BNR repeat-like domain-containing protein</fullName>
    </recommendedName>
</protein>
<dbReference type="CDD" id="cd15482">
    <property type="entry name" value="Sialidase_non-viral"/>
    <property type="match status" value="1"/>
</dbReference>
<organism evidence="5 6">
    <name type="scientific">Mucilaginibacter mallensis</name>
    <dbReference type="NCBI Taxonomy" id="652787"/>
    <lineage>
        <taxon>Bacteria</taxon>
        <taxon>Pseudomonadati</taxon>
        <taxon>Bacteroidota</taxon>
        <taxon>Sphingobacteriia</taxon>
        <taxon>Sphingobacteriales</taxon>
        <taxon>Sphingobacteriaceae</taxon>
        <taxon>Mucilaginibacter</taxon>
    </lineage>
</organism>
<feature type="chain" id="PRO_5009266244" description="BNR repeat-like domain-containing protein" evidence="2">
    <location>
        <begin position="23"/>
        <end position="614"/>
    </location>
</feature>
<dbReference type="EMBL" id="LT629740">
    <property type="protein sequence ID" value="SDT16992.1"/>
    <property type="molecule type" value="Genomic_DNA"/>
</dbReference>
<evidence type="ECO:0000313" key="5">
    <source>
        <dbReference type="EMBL" id="SDT16992.1"/>
    </source>
</evidence>
<evidence type="ECO:0000259" key="4">
    <source>
        <dbReference type="Pfam" id="PF24067"/>
    </source>
</evidence>
<proteinExistence type="predicted"/>
<name>A0A1H1Y6I3_MUCMA</name>